<sequence length="77" mass="8633">MCGGSGLTVKNLNPYRVVGAYGCYTLSFPLNHSPSLCPGTFFECYQEVNYFSLCTLKGNYRFSTWTICSCFSVFPKD</sequence>
<dbReference type="Ensembl" id="ENSSLUT00000016777.1">
    <property type="protein sequence ID" value="ENSSLUP00000016252.1"/>
    <property type="gene ID" value="ENSSLUG00000007639.1"/>
</dbReference>
<accession>A0A8C9XVD6</accession>
<protein>
    <submittedName>
        <fullName evidence="1">Uncharacterized protein</fullName>
    </submittedName>
</protein>
<evidence type="ECO:0000313" key="2">
    <source>
        <dbReference type="Proteomes" id="UP000694568"/>
    </source>
</evidence>
<reference evidence="1" key="1">
    <citation type="submission" date="2025-08" db="UniProtKB">
        <authorList>
            <consortium name="Ensembl"/>
        </authorList>
    </citation>
    <scope>IDENTIFICATION</scope>
</reference>
<name>A0A8C9XVD6_SANLU</name>
<dbReference type="AlphaFoldDB" id="A0A8C9XVD6"/>
<evidence type="ECO:0000313" key="1">
    <source>
        <dbReference type="Ensembl" id="ENSSLUP00000016252.1"/>
    </source>
</evidence>
<reference evidence="1" key="2">
    <citation type="submission" date="2025-09" db="UniProtKB">
        <authorList>
            <consortium name="Ensembl"/>
        </authorList>
    </citation>
    <scope>IDENTIFICATION</scope>
</reference>
<keyword evidence="2" id="KW-1185">Reference proteome</keyword>
<dbReference type="Proteomes" id="UP000694568">
    <property type="component" value="Unplaced"/>
</dbReference>
<organism evidence="1 2">
    <name type="scientific">Sander lucioperca</name>
    <name type="common">Pike-perch</name>
    <name type="synonym">Perca lucioperca</name>
    <dbReference type="NCBI Taxonomy" id="283035"/>
    <lineage>
        <taxon>Eukaryota</taxon>
        <taxon>Metazoa</taxon>
        <taxon>Chordata</taxon>
        <taxon>Craniata</taxon>
        <taxon>Vertebrata</taxon>
        <taxon>Euteleostomi</taxon>
        <taxon>Actinopterygii</taxon>
        <taxon>Neopterygii</taxon>
        <taxon>Teleostei</taxon>
        <taxon>Neoteleostei</taxon>
        <taxon>Acanthomorphata</taxon>
        <taxon>Eupercaria</taxon>
        <taxon>Perciformes</taxon>
        <taxon>Percoidei</taxon>
        <taxon>Percidae</taxon>
        <taxon>Luciopercinae</taxon>
        <taxon>Sander</taxon>
    </lineage>
</organism>
<proteinExistence type="predicted"/>